<feature type="compositionally biased region" description="Low complexity" evidence="1">
    <location>
        <begin position="923"/>
        <end position="937"/>
    </location>
</feature>
<feature type="compositionally biased region" description="Polar residues" evidence="1">
    <location>
        <begin position="859"/>
        <end position="874"/>
    </location>
</feature>
<dbReference type="PANTHER" id="PTHR31573:SF4">
    <property type="entry name" value="FE2OG DIOXYGENASE DOMAIN-CONTAINING PROTEIN"/>
    <property type="match status" value="1"/>
</dbReference>
<feature type="region of interest" description="Disordered" evidence="1">
    <location>
        <begin position="858"/>
        <end position="1059"/>
    </location>
</feature>
<sequence length="1074" mass="116995">MTTDRVPTRSLRRFKRAALETPPAPSSVDSNIAGPTAVESPLSHTTRLENTNRLALPAPNFNEMAPPMSPGELASPGIGPSENRRLTRRQTAKLATEAGGDNSFVDPATTTKKGRGGKTVVSPRQQTSKTSQMVEQIANTDPMELDSEPPAVELKTPKPARTKRVPSKSQKNQGAVKATKDADVASSDIAQPYLPTPESLRQNRAAKRKAGSDDESLEADVIPVEPVTPTPRSKRQTKKQKQDSSAEIPPPAILTPQSQKRKHPVEKPVAKPRRSTLAKAVPSKPTVEKPPAIGKPDIWCDTRQELCEGLPSFRSYQSGCYANKGLTRGCLIDGHASERDYMDASIVISHAGGSSEDVGGERRLVKDHDWDKGIIASLRNNCNQMVPVVAIIGENCPTAPAKLDHRYSVMDWFKVTHCWPEKDSLSGKVRCKFRLEKLDSTQKGWWAAADTPGIDTTMSIEYHKCLACNKESPLIYEDEPMCLNQDCAAFWIVSQGDSGRGPERFVYRKSFLHGKTFWPVAALQPPASIAPTLPAEDAASVKNGSDIKRRFWKGVWCQKCGKLNSRELWKGWKCTNCNWACTPERSRFVPADLSDPHRPDFTGPPIPDNTVDASIKAASVVLPDGRRAITYDVYQCGQVIHILAHKNWNALPRGSDWLFDKYQDVDIPFKRHELKRHMCAGRLLTQQFSFNSGAPYKYIVEVDSLSFEDSPFVVQQALKILQKDVSDMIPDALPMNEVLNVAYFEEQKMDFHDDGEEDLGPCVSSISLGSPALMQFRIKGKYCSKVKGGGSNDEDRALLRPSNPCSTTDAGVPNHPSKRVCLELRLHHGDVVIMNGRDIQRLMEHAVSPEGFRIAATARNISPQNMKANAGKQSTSRKAKAGTGKTDVKASDEGSKKDTSQTSGGDIPPSDGINSAPKITPVLLPLGSPSPLSLGGLEIPDQAVPRDGVSSHTSDYRPSEIEPLSPPAESLPPMLIPPGYSSLDAFQRSNPDVAHAPQQAAGMTSAGPESVSQGEANFLLPSSENPDCDFPEENQSSSGNNAGNGNQNSQPGAGLPEGWNLQQLARLASLFTPQ</sequence>
<proteinExistence type="predicted"/>
<dbReference type="SUPFAM" id="SSF51197">
    <property type="entry name" value="Clavaminate synthase-like"/>
    <property type="match status" value="1"/>
</dbReference>
<dbReference type="GO" id="GO:0006307">
    <property type="term" value="P:DNA alkylation repair"/>
    <property type="evidence" value="ECO:0007669"/>
    <property type="project" value="TreeGrafter"/>
</dbReference>
<feature type="domain" description="Alpha-ketoglutarate-dependent dioxygenase AlkB-like" evidence="2">
    <location>
        <begin position="672"/>
        <end position="849"/>
    </location>
</feature>
<reference evidence="3 4" key="1">
    <citation type="submission" date="2019-10" db="EMBL/GenBank/DDBJ databases">
        <authorList>
            <person name="Palmer J.M."/>
        </authorList>
    </citation>
    <scope>NUCLEOTIDE SEQUENCE [LARGE SCALE GENOMIC DNA]</scope>
    <source>
        <strain evidence="3 4">TWF696</strain>
    </source>
</reference>
<dbReference type="GO" id="GO:0035516">
    <property type="term" value="F:broad specificity oxidative DNA demethylase activity"/>
    <property type="evidence" value="ECO:0007669"/>
    <property type="project" value="TreeGrafter"/>
</dbReference>
<gene>
    <name evidence="3" type="ORF">TWF696_001748</name>
</gene>
<dbReference type="InterPro" id="IPR036987">
    <property type="entry name" value="SRA-YDG_sf"/>
</dbReference>
<feature type="compositionally biased region" description="Pro residues" evidence="1">
    <location>
        <begin position="964"/>
        <end position="976"/>
    </location>
</feature>
<dbReference type="PANTHER" id="PTHR31573">
    <property type="entry name" value="ALPHA-KETOGLUTARATE-DEPENDENT DIOXYGENASE ALKB HOMOLOG 2"/>
    <property type="match status" value="1"/>
</dbReference>
<dbReference type="Gene3D" id="2.60.120.590">
    <property type="entry name" value="Alpha-ketoglutarate-dependent dioxygenase AlkB-like"/>
    <property type="match status" value="1"/>
</dbReference>
<name>A0AAV9U697_9PEZI</name>
<organism evidence="3 4">
    <name type="scientific">Orbilia brochopaga</name>
    <dbReference type="NCBI Taxonomy" id="3140254"/>
    <lineage>
        <taxon>Eukaryota</taxon>
        <taxon>Fungi</taxon>
        <taxon>Dikarya</taxon>
        <taxon>Ascomycota</taxon>
        <taxon>Pezizomycotina</taxon>
        <taxon>Orbiliomycetes</taxon>
        <taxon>Orbiliales</taxon>
        <taxon>Orbiliaceae</taxon>
        <taxon>Orbilia</taxon>
    </lineage>
</organism>
<dbReference type="EMBL" id="JAVHNQ010000011">
    <property type="protein sequence ID" value="KAK6336185.1"/>
    <property type="molecule type" value="Genomic_DNA"/>
</dbReference>
<feature type="compositionally biased region" description="Polar residues" evidence="1">
    <location>
        <begin position="122"/>
        <end position="139"/>
    </location>
</feature>
<dbReference type="InterPro" id="IPR032852">
    <property type="entry name" value="ALKBH2"/>
</dbReference>
<evidence type="ECO:0000256" key="1">
    <source>
        <dbReference type="SAM" id="MobiDB-lite"/>
    </source>
</evidence>
<keyword evidence="4" id="KW-1185">Reference proteome</keyword>
<feature type="region of interest" description="Disordered" evidence="1">
    <location>
        <begin position="788"/>
        <end position="811"/>
    </location>
</feature>
<dbReference type="InterPro" id="IPR037151">
    <property type="entry name" value="AlkB-like_sf"/>
</dbReference>
<feature type="compositionally biased region" description="Basic residues" evidence="1">
    <location>
        <begin position="259"/>
        <end position="276"/>
    </location>
</feature>
<evidence type="ECO:0000259" key="2">
    <source>
        <dbReference type="Pfam" id="PF13532"/>
    </source>
</evidence>
<evidence type="ECO:0000313" key="3">
    <source>
        <dbReference type="EMBL" id="KAK6336185.1"/>
    </source>
</evidence>
<dbReference type="GO" id="GO:0051747">
    <property type="term" value="F:cytosine C-5 DNA demethylase activity"/>
    <property type="evidence" value="ECO:0007669"/>
    <property type="project" value="TreeGrafter"/>
</dbReference>
<feature type="compositionally biased region" description="Low complexity" evidence="1">
    <location>
        <begin position="1034"/>
        <end position="1054"/>
    </location>
</feature>
<dbReference type="Proteomes" id="UP001375240">
    <property type="component" value="Unassembled WGS sequence"/>
</dbReference>
<feature type="compositionally biased region" description="Basic and acidic residues" evidence="1">
    <location>
        <begin position="886"/>
        <end position="899"/>
    </location>
</feature>
<feature type="region of interest" description="Disordered" evidence="1">
    <location>
        <begin position="1"/>
        <end position="290"/>
    </location>
</feature>
<dbReference type="Pfam" id="PF13532">
    <property type="entry name" value="2OG-FeII_Oxy_2"/>
    <property type="match status" value="1"/>
</dbReference>
<comment type="caution">
    <text evidence="3">The sequence shown here is derived from an EMBL/GenBank/DDBJ whole genome shotgun (WGS) entry which is preliminary data.</text>
</comment>
<dbReference type="GO" id="GO:0008198">
    <property type="term" value="F:ferrous iron binding"/>
    <property type="evidence" value="ECO:0007669"/>
    <property type="project" value="TreeGrafter"/>
</dbReference>
<protein>
    <recommendedName>
        <fullName evidence="2">Alpha-ketoglutarate-dependent dioxygenase AlkB-like domain-containing protein</fullName>
    </recommendedName>
</protein>
<dbReference type="InterPro" id="IPR027450">
    <property type="entry name" value="AlkB-like"/>
</dbReference>
<feature type="compositionally biased region" description="Polar residues" evidence="1">
    <location>
        <begin position="42"/>
        <end position="53"/>
    </location>
</feature>
<dbReference type="Gene3D" id="2.30.280.10">
    <property type="entry name" value="SRA-YDG"/>
    <property type="match status" value="1"/>
</dbReference>
<dbReference type="AlphaFoldDB" id="A0AAV9U697"/>
<accession>A0AAV9U697</accession>
<feature type="compositionally biased region" description="Polar residues" evidence="1">
    <location>
        <begin position="1010"/>
        <end position="1025"/>
    </location>
</feature>
<evidence type="ECO:0000313" key="4">
    <source>
        <dbReference type="Proteomes" id="UP001375240"/>
    </source>
</evidence>